<reference evidence="10 11" key="1">
    <citation type="journal article" date="2023" name="Genome Announc.">
        <title>Pan-Genome Analyses of the Genus Cohnella and Proposal of the Novel Species Cohnella silvisoli sp. nov., Isolated from Forest Soil.</title>
        <authorList>
            <person name="Wang C."/>
            <person name="Mao L."/>
            <person name="Bao G."/>
            <person name="Zhu H."/>
        </authorList>
    </citation>
    <scope>NUCLEOTIDE SEQUENCE [LARGE SCALE GENOMIC DNA]</scope>
    <source>
        <strain evidence="10 11">NL03-T5-1</strain>
    </source>
</reference>
<feature type="domain" description="HTH araC/xylS-type" evidence="8">
    <location>
        <begin position="109"/>
        <end position="134"/>
    </location>
</feature>
<dbReference type="PROSITE" id="PS51257">
    <property type="entry name" value="PROKAR_LIPOPROTEIN"/>
    <property type="match status" value="1"/>
</dbReference>
<evidence type="ECO:0000313" key="10">
    <source>
        <dbReference type="EMBL" id="MEQ4486992.1"/>
    </source>
</evidence>
<keyword evidence="3 7" id="KW-0732">Signal</keyword>
<dbReference type="PANTHER" id="PTHR47245">
    <property type="entry name" value="PEPTIDYLPROLYL ISOMERASE"/>
    <property type="match status" value="1"/>
</dbReference>
<protein>
    <recommendedName>
        <fullName evidence="2">peptidylprolyl isomerase</fullName>
        <ecNumber evidence="2">5.2.1.8</ecNumber>
    </recommendedName>
</protein>
<dbReference type="Gene3D" id="3.10.50.40">
    <property type="match status" value="1"/>
</dbReference>
<evidence type="ECO:0000256" key="7">
    <source>
        <dbReference type="SAM" id="SignalP"/>
    </source>
</evidence>
<evidence type="ECO:0000256" key="1">
    <source>
        <dbReference type="ARBA" id="ARBA00000971"/>
    </source>
</evidence>
<comment type="caution">
    <text evidence="10">The sequence shown here is derived from an EMBL/GenBank/DDBJ whole genome shotgun (WGS) entry which is preliminary data.</text>
</comment>
<evidence type="ECO:0000256" key="3">
    <source>
        <dbReference type="ARBA" id="ARBA00022729"/>
    </source>
</evidence>
<evidence type="ECO:0000256" key="6">
    <source>
        <dbReference type="PROSITE-ProRule" id="PRU00278"/>
    </source>
</evidence>
<keyword evidence="4 6" id="KW-0697">Rotamase</keyword>
<evidence type="ECO:0000256" key="4">
    <source>
        <dbReference type="ARBA" id="ARBA00023110"/>
    </source>
</evidence>
<evidence type="ECO:0000259" key="9">
    <source>
        <dbReference type="PROSITE" id="PS50198"/>
    </source>
</evidence>
<feature type="signal peptide" evidence="7">
    <location>
        <begin position="1"/>
        <end position="27"/>
    </location>
</feature>
<dbReference type="InterPro" id="IPR023058">
    <property type="entry name" value="PPIase_PpiC_CS"/>
</dbReference>
<dbReference type="Gene3D" id="1.10.4030.10">
    <property type="entry name" value="Porin chaperone SurA, peptide-binding domain"/>
    <property type="match status" value="1"/>
</dbReference>
<keyword evidence="11" id="KW-1185">Reference proteome</keyword>
<evidence type="ECO:0000256" key="2">
    <source>
        <dbReference type="ARBA" id="ARBA00013194"/>
    </source>
</evidence>
<dbReference type="InterPro" id="IPR050245">
    <property type="entry name" value="PrsA_foldase"/>
</dbReference>
<dbReference type="PROSITE" id="PS01124">
    <property type="entry name" value="HTH_ARAC_FAMILY_2"/>
    <property type="match status" value="1"/>
</dbReference>
<feature type="domain" description="PpiC" evidence="9">
    <location>
        <begin position="170"/>
        <end position="262"/>
    </location>
</feature>
<dbReference type="InterPro" id="IPR018060">
    <property type="entry name" value="HTH_AraC"/>
</dbReference>
<dbReference type="Pfam" id="PF00639">
    <property type="entry name" value="Rotamase"/>
    <property type="match status" value="1"/>
</dbReference>
<comment type="catalytic activity">
    <reaction evidence="1">
        <text>[protein]-peptidylproline (omega=180) = [protein]-peptidylproline (omega=0)</text>
        <dbReference type="Rhea" id="RHEA:16237"/>
        <dbReference type="Rhea" id="RHEA-COMP:10747"/>
        <dbReference type="Rhea" id="RHEA-COMP:10748"/>
        <dbReference type="ChEBI" id="CHEBI:83833"/>
        <dbReference type="ChEBI" id="CHEBI:83834"/>
        <dbReference type="EC" id="5.2.1.8"/>
    </reaction>
</comment>
<dbReference type="EMBL" id="JASKHM010000027">
    <property type="protein sequence ID" value="MEQ4486992.1"/>
    <property type="molecule type" value="Genomic_DNA"/>
</dbReference>
<accession>A0ABV1L4T1</accession>
<dbReference type="PANTHER" id="PTHR47245:SF1">
    <property type="entry name" value="FOLDASE PROTEIN PRSA"/>
    <property type="match status" value="1"/>
</dbReference>
<dbReference type="InterPro" id="IPR046357">
    <property type="entry name" value="PPIase_dom_sf"/>
</dbReference>
<name>A0ABV1L4T1_9BACL</name>
<dbReference type="RefSeq" id="WP_232190065.1">
    <property type="nucleotide sequence ID" value="NZ_JAIOAP010000026.1"/>
</dbReference>
<dbReference type="EC" id="5.2.1.8" evidence="2"/>
<evidence type="ECO:0000313" key="11">
    <source>
        <dbReference type="Proteomes" id="UP001493487"/>
    </source>
</evidence>
<dbReference type="SUPFAM" id="SSF54534">
    <property type="entry name" value="FKBP-like"/>
    <property type="match status" value="1"/>
</dbReference>
<gene>
    <name evidence="10" type="ORF">QJS35_31905</name>
</gene>
<evidence type="ECO:0000256" key="5">
    <source>
        <dbReference type="ARBA" id="ARBA00023235"/>
    </source>
</evidence>
<feature type="chain" id="PRO_5046671073" description="peptidylprolyl isomerase" evidence="7">
    <location>
        <begin position="28"/>
        <end position="312"/>
    </location>
</feature>
<proteinExistence type="predicted"/>
<dbReference type="Proteomes" id="UP001493487">
    <property type="component" value="Unassembled WGS sequence"/>
</dbReference>
<dbReference type="PROSITE" id="PS50198">
    <property type="entry name" value="PPIC_PPIASE_2"/>
    <property type="match status" value="1"/>
</dbReference>
<organism evidence="10 11">
    <name type="scientific">Cohnella silvisoli</name>
    <dbReference type="NCBI Taxonomy" id="2873699"/>
    <lineage>
        <taxon>Bacteria</taxon>
        <taxon>Bacillati</taxon>
        <taxon>Bacillota</taxon>
        <taxon>Bacilli</taxon>
        <taxon>Bacillales</taxon>
        <taxon>Paenibacillaceae</taxon>
        <taxon>Cohnella</taxon>
    </lineage>
</organism>
<keyword evidence="5 6" id="KW-0413">Isomerase</keyword>
<evidence type="ECO:0000259" key="8">
    <source>
        <dbReference type="PROSITE" id="PS01124"/>
    </source>
</evidence>
<dbReference type="GO" id="GO:0003755">
    <property type="term" value="F:peptidyl-prolyl cis-trans isomerase activity"/>
    <property type="evidence" value="ECO:0007669"/>
    <property type="project" value="UniProtKB-EC"/>
</dbReference>
<dbReference type="PROSITE" id="PS01096">
    <property type="entry name" value="PPIC_PPIASE_1"/>
    <property type="match status" value="1"/>
</dbReference>
<dbReference type="InterPro" id="IPR000297">
    <property type="entry name" value="PPIase_PpiC"/>
</dbReference>
<sequence length="312" mass="34979">MRETIRYKPVVLLALLATVFMTSGCQSDPLPTPSGSIPRETIEKDEIVATAGNVSITRRQLLDKLISSYGAQTLRSMMLTEVVNEEAIALQIAVTDDELEQELSLMKQGYEDEQQFYKAMEEQLGLNPEEVREDARYRLLLEKLAIHHVTVTESEIDRYLEEHRKEFQPLKKYQIAQIVVEKKEQAQGLLSQLADGADFGVLARKFSLDEFSADAGGDLGWVEDQDPFVAPGVLQAVADMHSGQVTGPIKTDQGYVIVQLNGRSVEKTKTDETIRIEVRRQIALGKAVSMKDMEQALLKKYNAQVIDPSLRP</sequence>